<name>A0A1G7TTZ6_9HYPH</name>
<protein>
    <submittedName>
        <fullName evidence="2">DNA-binding transcriptional regulator, PadR family</fullName>
    </submittedName>
</protein>
<keyword evidence="2" id="KW-0238">DNA-binding</keyword>
<dbReference type="InterPro" id="IPR005149">
    <property type="entry name" value="Tscrpt_reg_PadR_N"/>
</dbReference>
<dbReference type="RefSeq" id="WP_090593162.1">
    <property type="nucleotide sequence ID" value="NZ_FNCS01000002.1"/>
</dbReference>
<dbReference type="GO" id="GO:0003677">
    <property type="term" value="F:DNA binding"/>
    <property type="evidence" value="ECO:0007669"/>
    <property type="project" value="UniProtKB-KW"/>
</dbReference>
<dbReference type="PANTHER" id="PTHR33169">
    <property type="entry name" value="PADR-FAMILY TRANSCRIPTIONAL REGULATOR"/>
    <property type="match status" value="1"/>
</dbReference>
<feature type="domain" description="Transcription regulator PadR N-terminal" evidence="1">
    <location>
        <begin position="8"/>
        <end position="83"/>
    </location>
</feature>
<organism evidence="2 3">
    <name type="scientific">Pelagibacterium luteolum</name>
    <dbReference type="NCBI Taxonomy" id="440168"/>
    <lineage>
        <taxon>Bacteria</taxon>
        <taxon>Pseudomonadati</taxon>
        <taxon>Pseudomonadota</taxon>
        <taxon>Alphaproteobacteria</taxon>
        <taxon>Hyphomicrobiales</taxon>
        <taxon>Devosiaceae</taxon>
        <taxon>Pelagibacterium</taxon>
    </lineage>
</organism>
<sequence>MSATRLLVLAFVRAHGRAHGYLIGQELLTWNADKWANTKTGSIYHALRQLSKERLLIEFSVPAVEAAPARTEYEISDIGEAEFLTLLERALTQPDPRPDMFCAGLVLMSALPREQVLSYLRARVAILNQQRVNVDRANSEANFEGEKALPPHVDALLNFWVEHTASGLHWVEELVSKIEGGAYVFADDDPRAFGTPSSLATTAII</sequence>
<dbReference type="SUPFAM" id="SSF46785">
    <property type="entry name" value="Winged helix' DNA-binding domain"/>
    <property type="match status" value="1"/>
</dbReference>
<accession>A0A1G7TTZ6</accession>
<dbReference type="Gene3D" id="1.10.10.10">
    <property type="entry name" value="Winged helix-like DNA-binding domain superfamily/Winged helix DNA-binding domain"/>
    <property type="match status" value="1"/>
</dbReference>
<gene>
    <name evidence="2" type="ORF">SAMN04487974_102326</name>
</gene>
<dbReference type="InterPro" id="IPR036388">
    <property type="entry name" value="WH-like_DNA-bd_sf"/>
</dbReference>
<evidence type="ECO:0000313" key="3">
    <source>
        <dbReference type="Proteomes" id="UP000199495"/>
    </source>
</evidence>
<evidence type="ECO:0000313" key="2">
    <source>
        <dbReference type="EMBL" id="SDG38484.1"/>
    </source>
</evidence>
<dbReference type="InterPro" id="IPR036390">
    <property type="entry name" value="WH_DNA-bd_sf"/>
</dbReference>
<dbReference type="Proteomes" id="UP000199495">
    <property type="component" value="Unassembled WGS sequence"/>
</dbReference>
<keyword evidence="3" id="KW-1185">Reference proteome</keyword>
<evidence type="ECO:0000259" key="1">
    <source>
        <dbReference type="Pfam" id="PF03551"/>
    </source>
</evidence>
<dbReference type="AlphaFoldDB" id="A0A1G7TTZ6"/>
<dbReference type="PANTHER" id="PTHR33169:SF14">
    <property type="entry name" value="TRANSCRIPTIONAL REGULATOR RV3488"/>
    <property type="match status" value="1"/>
</dbReference>
<reference evidence="2 3" key="1">
    <citation type="submission" date="2016-10" db="EMBL/GenBank/DDBJ databases">
        <authorList>
            <person name="de Groot N.N."/>
        </authorList>
    </citation>
    <scope>NUCLEOTIDE SEQUENCE [LARGE SCALE GENOMIC DNA]</scope>
    <source>
        <strain evidence="2 3">CGMCC 1.10267</strain>
    </source>
</reference>
<dbReference type="EMBL" id="FNCS01000002">
    <property type="protein sequence ID" value="SDG38484.1"/>
    <property type="molecule type" value="Genomic_DNA"/>
</dbReference>
<dbReference type="Pfam" id="PF03551">
    <property type="entry name" value="PadR"/>
    <property type="match status" value="1"/>
</dbReference>
<dbReference type="OrthoDB" id="8443918at2"/>
<dbReference type="InterPro" id="IPR052509">
    <property type="entry name" value="Metal_resp_DNA-bind_regulator"/>
</dbReference>
<proteinExistence type="predicted"/>
<dbReference type="STRING" id="440168.SAMN04487974_102326"/>